<evidence type="ECO:0000313" key="1">
    <source>
        <dbReference type="EMBL" id="CAH1419775.1"/>
    </source>
</evidence>
<reference evidence="1 2" key="1">
    <citation type="submission" date="2022-01" db="EMBL/GenBank/DDBJ databases">
        <authorList>
            <person name="Xiong W."/>
            <person name="Schranz E."/>
        </authorList>
    </citation>
    <scope>NUCLEOTIDE SEQUENCE [LARGE SCALE GENOMIC DNA]</scope>
</reference>
<evidence type="ECO:0000313" key="2">
    <source>
        <dbReference type="Proteomes" id="UP001157418"/>
    </source>
</evidence>
<dbReference type="Proteomes" id="UP001157418">
    <property type="component" value="Unassembled WGS sequence"/>
</dbReference>
<sequence>MTFTLQYLNNCTIEEFLSQFRRSDEATITFRLHGDQDLEMASKWIQKDLKDLQKDPRASCSVATTCNKSWVHQYFTQTAKPSHLCLTSHQVDDKRCCVD</sequence>
<name>A0AAU9MCX5_9ASTR</name>
<comment type="caution">
    <text evidence="1">The sequence shown here is derived from an EMBL/GenBank/DDBJ whole genome shotgun (WGS) entry which is preliminary data.</text>
</comment>
<protein>
    <submittedName>
        <fullName evidence="1">Uncharacterized protein</fullName>
    </submittedName>
</protein>
<organism evidence="1 2">
    <name type="scientific">Lactuca virosa</name>
    <dbReference type="NCBI Taxonomy" id="75947"/>
    <lineage>
        <taxon>Eukaryota</taxon>
        <taxon>Viridiplantae</taxon>
        <taxon>Streptophyta</taxon>
        <taxon>Embryophyta</taxon>
        <taxon>Tracheophyta</taxon>
        <taxon>Spermatophyta</taxon>
        <taxon>Magnoliopsida</taxon>
        <taxon>eudicotyledons</taxon>
        <taxon>Gunneridae</taxon>
        <taxon>Pentapetalae</taxon>
        <taxon>asterids</taxon>
        <taxon>campanulids</taxon>
        <taxon>Asterales</taxon>
        <taxon>Asteraceae</taxon>
        <taxon>Cichorioideae</taxon>
        <taxon>Cichorieae</taxon>
        <taxon>Lactucinae</taxon>
        <taxon>Lactuca</taxon>
    </lineage>
</organism>
<gene>
    <name evidence="1" type="ORF">LVIROSA_LOCUS7281</name>
</gene>
<accession>A0AAU9MCX5</accession>
<proteinExistence type="predicted"/>
<keyword evidence="2" id="KW-1185">Reference proteome</keyword>
<dbReference type="AlphaFoldDB" id="A0AAU9MCX5"/>
<dbReference type="EMBL" id="CAKMRJ010000543">
    <property type="protein sequence ID" value="CAH1419775.1"/>
    <property type="molecule type" value="Genomic_DNA"/>
</dbReference>